<evidence type="ECO:0000256" key="1">
    <source>
        <dbReference type="SAM" id="Phobius"/>
    </source>
</evidence>
<organism evidence="2 3">
    <name type="scientific">Pseudomonas syringae pv. maculicola</name>
    <dbReference type="NCBI Taxonomy" id="59511"/>
    <lineage>
        <taxon>Bacteria</taxon>
        <taxon>Pseudomonadati</taxon>
        <taxon>Pseudomonadota</taxon>
        <taxon>Gammaproteobacteria</taxon>
        <taxon>Pseudomonadales</taxon>
        <taxon>Pseudomonadaceae</taxon>
        <taxon>Pseudomonas</taxon>
    </lineage>
</organism>
<gene>
    <name evidence="2" type="ORF">APX70_00315</name>
</gene>
<dbReference type="Proteomes" id="UP000282378">
    <property type="component" value="Unassembled WGS sequence"/>
</dbReference>
<evidence type="ECO:0000313" key="3">
    <source>
        <dbReference type="Proteomes" id="UP000282378"/>
    </source>
</evidence>
<proteinExistence type="predicted"/>
<dbReference type="EMBL" id="RBNL01000372">
    <property type="protein sequence ID" value="RMM02902.1"/>
    <property type="molecule type" value="Genomic_DNA"/>
</dbReference>
<comment type="caution">
    <text evidence="2">The sequence shown here is derived from an EMBL/GenBank/DDBJ whole genome shotgun (WGS) entry which is preliminary data.</text>
</comment>
<accession>A0A3M3AR39</accession>
<evidence type="ECO:0000313" key="2">
    <source>
        <dbReference type="EMBL" id="RMM02902.1"/>
    </source>
</evidence>
<keyword evidence="1" id="KW-0472">Membrane</keyword>
<reference evidence="2 3" key="1">
    <citation type="submission" date="2018-08" db="EMBL/GenBank/DDBJ databases">
        <title>Recombination of ecologically and evolutionarily significant loci maintains genetic cohesion in the Pseudomonas syringae species complex.</title>
        <authorList>
            <person name="Dillon M."/>
            <person name="Thakur S."/>
            <person name="Almeida R.N.D."/>
            <person name="Weir B.S."/>
            <person name="Guttman D.S."/>
        </authorList>
    </citation>
    <scope>NUCLEOTIDE SEQUENCE [LARGE SCALE GENOMIC DNA]</scope>
    <source>
        <strain evidence="2 3">88_10</strain>
    </source>
</reference>
<protein>
    <submittedName>
        <fullName evidence="2">Uncharacterized protein</fullName>
    </submittedName>
</protein>
<dbReference type="AlphaFoldDB" id="A0A3M3AR39"/>
<sequence>MVSLGMYAWPEVLVIYLLGIFAECALRVI</sequence>
<name>A0A3M3AR39_PSEYM</name>
<keyword evidence="1" id="KW-1133">Transmembrane helix</keyword>
<feature type="transmembrane region" description="Helical" evidence="1">
    <location>
        <begin position="6"/>
        <end position="26"/>
    </location>
</feature>
<keyword evidence="1" id="KW-0812">Transmembrane</keyword>